<feature type="region of interest" description="Disordered" evidence="8">
    <location>
        <begin position="602"/>
        <end position="626"/>
    </location>
</feature>
<dbReference type="SMART" id="SM00064">
    <property type="entry name" value="FYVE"/>
    <property type="match status" value="1"/>
</dbReference>
<dbReference type="InterPro" id="IPR013083">
    <property type="entry name" value="Znf_RING/FYVE/PHD"/>
</dbReference>
<accession>A0AAV1Y6R1</accession>
<comment type="caution">
    <text evidence="11">The sequence shown here is derived from an EMBL/GenBank/DDBJ whole genome shotgun (WGS) entry which is preliminary data.</text>
</comment>
<evidence type="ECO:0000256" key="6">
    <source>
        <dbReference type="PROSITE-ProRule" id="PRU00235"/>
    </source>
</evidence>
<feature type="region of interest" description="Disordered" evidence="8">
    <location>
        <begin position="726"/>
        <end position="761"/>
    </location>
</feature>
<feature type="repeat" description="RCC1" evidence="6">
    <location>
        <begin position="146"/>
        <end position="200"/>
    </location>
</feature>
<dbReference type="PANTHER" id="PTHR22870">
    <property type="entry name" value="REGULATOR OF CHROMOSOME CONDENSATION"/>
    <property type="match status" value="1"/>
</dbReference>
<feature type="compositionally biased region" description="Polar residues" evidence="8">
    <location>
        <begin position="736"/>
        <end position="761"/>
    </location>
</feature>
<dbReference type="PRINTS" id="PR00633">
    <property type="entry name" value="RCCNDNSATION"/>
</dbReference>
<feature type="repeat" description="RCC1" evidence="6">
    <location>
        <begin position="367"/>
        <end position="418"/>
    </location>
</feature>
<dbReference type="InterPro" id="IPR009091">
    <property type="entry name" value="RCC1/BLIP-II"/>
</dbReference>
<evidence type="ECO:0000256" key="2">
    <source>
        <dbReference type="ARBA" id="ARBA00022737"/>
    </source>
</evidence>
<dbReference type="InterPro" id="IPR000408">
    <property type="entry name" value="Reg_chr_condens"/>
</dbReference>
<dbReference type="Gene3D" id="2.130.10.30">
    <property type="entry name" value="Regulator of chromosome condensation 1/beta-lactamase-inhibitor protein II"/>
    <property type="match status" value="2"/>
</dbReference>
<dbReference type="PANTHER" id="PTHR22870:SF469">
    <property type="entry name" value="CHROMATIN REGULATOR PHD FAMILY-RELATED"/>
    <property type="match status" value="1"/>
</dbReference>
<feature type="coiled-coil region" evidence="7">
    <location>
        <begin position="626"/>
        <end position="653"/>
    </location>
</feature>
<reference evidence="11 12" key="1">
    <citation type="submission" date="2024-03" db="EMBL/GenBank/DDBJ databases">
        <authorList>
            <person name="Martinez-Hernandez J."/>
        </authorList>
    </citation>
    <scope>NUCLEOTIDE SEQUENCE [LARGE SCALE GENOMIC DNA]</scope>
</reference>
<keyword evidence="4" id="KW-0862">Zinc</keyword>
<evidence type="ECO:0000259" key="9">
    <source>
        <dbReference type="PROSITE" id="PS50178"/>
    </source>
</evidence>
<evidence type="ECO:0000256" key="7">
    <source>
        <dbReference type="SAM" id="Coils"/>
    </source>
</evidence>
<dbReference type="Pfam" id="PF08381">
    <property type="entry name" value="BRX"/>
    <property type="match status" value="1"/>
</dbReference>
<dbReference type="InterPro" id="IPR011011">
    <property type="entry name" value="Znf_FYVE_PHD"/>
</dbReference>
<sequence>MQPRTSIGDGFRVSVSSLPSNASGGSEPDDIESLGDVYVWGEVLAEGVASDGYGIQAPSKIDVLIPKSLESNVVLDANQIACGVRHIAIATRQGEVFTWGEESGGRLGHGTDRDLCSPQLVEFPAATNLDFVACGEYHTCAISKSEDIFTWGDGAHNVGLLGHGTEASHWIPKRVDGPLVGLQVVSVACGTWHSALATSNGKLFTFGDGTFGVLGHGDQESVMYPKEVQLLSGLRTTKVACGVWHTAAIIEVSFQSGSNVTSRKLFTWGDGDKYRLGHGNKETYLQPTRVSSLMEYNFQQISCGHTMTVALTTSGHVFTMGGTENGQLGNPLSTGKVPTLVQDKLLGEFVEEISCGAQHVAVLTSKSELYTWGKGTNGRLGHGDTEDKKSPTLVSTLKDRHVKHISCGSNFTSCICIHKWVVGADQSGCSGCRQGFGLTRKRHNCYNCGLVYCHACSSRKVLKASLAPTPDKPHRVCDACYAKLKAIEAGTASMFHKKANPSQGSIGGKEILSTLKATPSHSSIDGVVRSSRILLPPAIEPIKYLEIRNSKGGSKYDSTSFVRASQVPSLLQLKDIAFPSSLSAIQNVLKTGLPQQNLHENSALVAPCPRKPSPPRSSSPRVSNRIDNLRKTSELLKEEVSKLQNQKSDMQDMEIVKLQRNATEATAFSAVEFSNLMMTKEFIESTIDKLKDMTEKLPQEIPESTILRTIHTQAEDFVKEILESETCSKPSKLESEQQNEPDTQASPSVPSKLQEQTQQENVDAAIVDASPAEEEHVLQENNASMKELEEQKTHDIVASDNDSSKEQNHIVEENVDAARVDLSQAEEHVLQECNASTMELEEQKQHDIVASDNDSSEQQNHIVKENVDAAIVDPSQAEENVDAARIQSSQAEENVLQESNGSFVSSIEGEVIPQTSENVETARVDSSQADENVLQESNGSFVSSIEGEVIPQTSENVDTARVDSSQADENVLQESNGSFVSSIEGEVIPQTSENVETARVDLSQAEGNVLQESNGSFVSSNEGEVMAQTSENVDTARVDTTQAEENVLQESNGSFESSIEEEVIPQSSENGTRLLDSTTGRQGETQVVETSGNGSRSLESSRPMRQGETQVIEQFERGVFVTLILRPDGIKVFKRVRFSKRRFTESEAEEWWNQNKGRVLRKYYTSLQKLSSTGSSNIPPHAEEHNEASPT</sequence>
<dbReference type="InterPro" id="IPR013591">
    <property type="entry name" value="Brevis_radix_dom"/>
</dbReference>
<dbReference type="Pfam" id="PF25390">
    <property type="entry name" value="WD40_RLD"/>
    <property type="match status" value="1"/>
</dbReference>
<dbReference type="PROSITE" id="PS50012">
    <property type="entry name" value="RCC1_3"/>
    <property type="match status" value="6"/>
</dbReference>
<feature type="repeat" description="RCC1" evidence="6">
    <location>
        <begin position="263"/>
        <end position="314"/>
    </location>
</feature>
<keyword evidence="12" id="KW-1185">Reference proteome</keyword>
<dbReference type="SUPFAM" id="SSF57903">
    <property type="entry name" value="FYVE/PHD zinc finger"/>
    <property type="match status" value="1"/>
</dbReference>
<feature type="repeat" description="RCC1" evidence="6">
    <location>
        <begin position="315"/>
        <end position="366"/>
    </location>
</feature>
<dbReference type="InterPro" id="IPR000306">
    <property type="entry name" value="Znf_FYVE"/>
</dbReference>
<dbReference type="PROSITE" id="PS51514">
    <property type="entry name" value="BRX"/>
    <property type="match status" value="1"/>
</dbReference>
<keyword evidence="7" id="KW-0175">Coiled coil</keyword>
<protein>
    <submittedName>
        <fullName evidence="11">Uncharacterized protein</fullName>
    </submittedName>
</protein>
<name>A0AAV1Y6R1_LUPLU</name>
<evidence type="ECO:0000256" key="3">
    <source>
        <dbReference type="ARBA" id="ARBA00022771"/>
    </source>
</evidence>
<evidence type="ECO:0000256" key="5">
    <source>
        <dbReference type="PROSITE-ProRule" id="PRU00091"/>
    </source>
</evidence>
<feature type="region of interest" description="Disordered" evidence="8">
    <location>
        <begin position="1049"/>
        <end position="1106"/>
    </location>
</feature>
<feature type="repeat" description="RCC1" evidence="6">
    <location>
        <begin position="201"/>
        <end position="252"/>
    </location>
</feature>
<dbReference type="InterPro" id="IPR058923">
    <property type="entry name" value="RCC1-like_dom"/>
</dbReference>
<dbReference type="Pfam" id="PF01363">
    <property type="entry name" value="FYVE"/>
    <property type="match status" value="1"/>
</dbReference>
<proteinExistence type="predicted"/>
<dbReference type="FunFam" id="2.130.10.30:FF:000028">
    <property type="entry name" value="PH, RCC1 and FYVE domains-containing protein 1"/>
    <property type="match status" value="1"/>
</dbReference>
<dbReference type="CDD" id="cd00065">
    <property type="entry name" value="FYVE_like_SF"/>
    <property type="match status" value="1"/>
</dbReference>
<evidence type="ECO:0000313" key="12">
    <source>
        <dbReference type="Proteomes" id="UP001497480"/>
    </source>
</evidence>
<keyword evidence="2" id="KW-0677">Repeat</keyword>
<dbReference type="PROSITE" id="PS00626">
    <property type="entry name" value="RCC1_2"/>
    <property type="match status" value="1"/>
</dbReference>
<dbReference type="Proteomes" id="UP001497480">
    <property type="component" value="Unassembled WGS sequence"/>
</dbReference>
<evidence type="ECO:0000256" key="8">
    <source>
        <dbReference type="SAM" id="MobiDB-lite"/>
    </source>
</evidence>
<feature type="compositionally biased region" description="Polar residues" evidence="8">
    <location>
        <begin position="1065"/>
        <end position="1100"/>
    </location>
</feature>
<dbReference type="InterPro" id="IPR017455">
    <property type="entry name" value="Znf_FYVE-rel"/>
</dbReference>
<gene>
    <name evidence="11" type="ORF">LLUT_LOCUS30637</name>
</gene>
<dbReference type="Gene3D" id="3.30.40.10">
    <property type="entry name" value="Zinc/RING finger domain, C3HC4 (zinc finger)"/>
    <property type="match status" value="1"/>
</dbReference>
<keyword evidence="1" id="KW-0479">Metal-binding</keyword>
<dbReference type="SUPFAM" id="SSF50985">
    <property type="entry name" value="RCC1/BLIP-II"/>
    <property type="match status" value="1"/>
</dbReference>
<dbReference type="EMBL" id="CAXHTB010000022">
    <property type="protein sequence ID" value="CAL0329577.1"/>
    <property type="molecule type" value="Genomic_DNA"/>
</dbReference>
<evidence type="ECO:0000313" key="11">
    <source>
        <dbReference type="EMBL" id="CAL0329577.1"/>
    </source>
</evidence>
<feature type="region of interest" description="Disordered" evidence="8">
    <location>
        <begin position="1170"/>
        <end position="1191"/>
    </location>
</feature>
<dbReference type="InterPro" id="IPR051210">
    <property type="entry name" value="Ub_ligase/GEF_domain"/>
</dbReference>
<evidence type="ECO:0000256" key="4">
    <source>
        <dbReference type="ARBA" id="ARBA00022833"/>
    </source>
</evidence>
<evidence type="ECO:0000259" key="10">
    <source>
        <dbReference type="PROSITE" id="PS51514"/>
    </source>
</evidence>
<feature type="domain" description="BRX" evidence="10">
    <location>
        <begin position="1109"/>
        <end position="1164"/>
    </location>
</feature>
<keyword evidence="3 5" id="KW-0863">Zinc-finger</keyword>
<organism evidence="11 12">
    <name type="scientific">Lupinus luteus</name>
    <name type="common">European yellow lupine</name>
    <dbReference type="NCBI Taxonomy" id="3873"/>
    <lineage>
        <taxon>Eukaryota</taxon>
        <taxon>Viridiplantae</taxon>
        <taxon>Streptophyta</taxon>
        <taxon>Embryophyta</taxon>
        <taxon>Tracheophyta</taxon>
        <taxon>Spermatophyta</taxon>
        <taxon>Magnoliopsida</taxon>
        <taxon>eudicotyledons</taxon>
        <taxon>Gunneridae</taxon>
        <taxon>Pentapetalae</taxon>
        <taxon>rosids</taxon>
        <taxon>fabids</taxon>
        <taxon>Fabales</taxon>
        <taxon>Fabaceae</taxon>
        <taxon>Papilionoideae</taxon>
        <taxon>50 kb inversion clade</taxon>
        <taxon>genistoids sensu lato</taxon>
        <taxon>core genistoids</taxon>
        <taxon>Genisteae</taxon>
        <taxon>Lupinus</taxon>
    </lineage>
</organism>
<feature type="repeat" description="RCC1" evidence="6">
    <location>
        <begin position="94"/>
        <end position="145"/>
    </location>
</feature>
<evidence type="ECO:0000256" key="1">
    <source>
        <dbReference type="ARBA" id="ARBA00022723"/>
    </source>
</evidence>
<feature type="compositionally biased region" description="Basic and acidic residues" evidence="8">
    <location>
        <begin position="1181"/>
        <end position="1191"/>
    </location>
</feature>
<feature type="domain" description="FYVE-type" evidence="9">
    <location>
        <begin position="423"/>
        <end position="485"/>
    </location>
</feature>
<dbReference type="PROSITE" id="PS50178">
    <property type="entry name" value="ZF_FYVE"/>
    <property type="match status" value="1"/>
</dbReference>
<dbReference type="AlphaFoldDB" id="A0AAV1Y6R1"/>
<dbReference type="GO" id="GO:0008270">
    <property type="term" value="F:zinc ion binding"/>
    <property type="evidence" value="ECO:0007669"/>
    <property type="project" value="UniProtKB-KW"/>
</dbReference>